<reference evidence="3" key="1">
    <citation type="journal article" date="2019" name="Int. J. Syst. Evol. Microbiol.">
        <title>The Global Catalogue of Microorganisms (GCM) 10K type strain sequencing project: providing services to taxonomists for standard genome sequencing and annotation.</title>
        <authorList>
            <consortium name="The Broad Institute Genomics Platform"/>
            <consortium name="The Broad Institute Genome Sequencing Center for Infectious Disease"/>
            <person name="Wu L."/>
            <person name="Ma J."/>
        </authorList>
    </citation>
    <scope>NUCLEOTIDE SEQUENCE [LARGE SCALE GENOMIC DNA]</scope>
    <source>
        <strain evidence="3">CCM 9147</strain>
    </source>
</reference>
<dbReference type="EMBL" id="JBHTNZ010000047">
    <property type="protein sequence ID" value="MFD1463871.1"/>
    <property type="molecule type" value="Genomic_DNA"/>
</dbReference>
<dbReference type="InterPro" id="IPR011008">
    <property type="entry name" value="Dimeric_a/b-barrel"/>
</dbReference>
<gene>
    <name evidence="2" type="ORF">ACFQ5D_21505</name>
</gene>
<dbReference type="Pfam" id="PF07110">
    <property type="entry name" value="EthD"/>
    <property type="match status" value="1"/>
</dbReference>
<dbReference type="SUPFAM" id="SSF54909">
    <property type="entry name" value="Dimeric alpha+beta barrel"/>
    <property type="match status" value="2"/>
</dbReference>
<organism evidence="2 3">
    <name type="scientific">Paenibacillus farraposensis</name>
    <dbReference type="NCBI Taxonomy" id="2807095"/>
    <lineage>
        <taxon>Bacteria</taxon>
        <taxon>Bacillati</taxon>
        <taxon>Bacillota</taxon>
        <taxon>Bacilli</taxon>
        <taxon>Bacillales</taxon>
        <taxon>Paenibacillaceae</taxon>
        <taxon>Paenibacillus</taxon>
    </lineage>
</organism>
<evidence type="ECO:0000313" key="3">
    <source>
        <dbReference type="Proteomes" id="UP001597340"/>
    </source>
</evidence>
<keyword evidence="3" id="KW-1185">Reference proteome</keyword>
<dbReference type="Proteomes" id="UP001597340">
    <property type="component" value="Unassembled WGS sequence"/>
</dbReference>
<evidence type="ECO:0000259" key="1">
    <source>
        <dbReference type="Pfam" id="PF07110"/>
    </source>
</evidence>
<evidence type="ECO:0000313" key="2">
    <source>
        <dbReference type="EMBL" id="MFD1463871.1"/>
    </source>
</evidence>
<dbReference type="Gene3D" id="3.30.70.100">
    <property type="match status" value="2"/>
</dbReference>
<dbReference type="RefSeq" id="WP_229524188.1">
    <property type="nucleotide sequence ID" value="NZ_JAFFQR010000063.1"/>
</dbReference>
<comment type="caution">
    <text evidence="2">The sequence shown here is derived from an EMBL/GenBank/DDBJ whole genome shotgun (WGS) entry which is preliminary data.</text>
</comment>
<sequence length="247" mass="28123">MIKQLAVITRRPGMTHEEYVDYVKHIHGYKITCANPLTVCEYIQNDVYDAAYGTKNDVFEGGYKIVYGRDSITELYFEDPEAMAKTFNDPYVHNVIGPDGSNFSDLGKSLSFLVTEEEVKVANASPGGIKIFYFIKKNASLSSEEFDRLWFESHDEVVTSHEVVRNQLRRFINNVQISVGESDYFGSTETITYDGVATMWFDTTAAFRMYQSELALIAQRKGDFINQSATFFLYTDPLTIFKKADGE</sequence>
<protein>
    <submittedName>
        <fullName evidence="2">EthD domain-containing protein</fullName>
    </submittedName>
</protein>
<accession>A0ABW4DLH7</accession>
<name>A0ABW4DLH7_9BACL</name>
<proteinExistence type="predicted"/>
<dbReference type="InterPro" id="IPR009799">
    <property type="entry name" value="EthD_dom"/>
</dbReference>
<feature type="domain" description="EthD" evidence="1">
    <location>
        <begin position="11"/>
        <end position="106"/>
    </location>
</feature>